<dbReference type="Proteomes" id="UP000234681">
    <property type="component" value="Chromosome 2"/>
</dbReference>
<organism evidence="1 2">
    <name type="scientific">Rattus norvegicus</name>
    <name type="common">Rat</name>
    <dbReference type="NCBI Taxonomy" id="10116"/>
    <lineage>
        <taxon>Eukaryota</taxon>
        <taxon>Metazoa</taxon>
        <taxon>Chordata</taxon>
        <taxon>Craniata</taxon>
        <taxon>Vertebrata</taxon>
        <taxon>Euteleostomi</taxon>
        <taxon>Mammalia</taxon>
        <taxon>Eutheria</taxon>
        <taxon>Euarchontoglires</taxon>
        <taxon>Glires</taxon>
        <taxon>Rodentia</taxon>
        <taxon>Myomorpha</taxon>
        <taxon>Muroidea</taxon>
        <taxon>Muridae</taxon>
        <taxon>Murinae</taxon>
        <taxon>Rattus</taxon>
    </lineage>
</organism>
<evidence type="ECO:0000313" key="2">
    <source>
        <dbReference type="Proteomes" id="UP000234681"/>
    </source>
</evidence>
<feature type="non-terminal residue" evidence="1">
    <location>
        <position position="58"/>
    </location>
</feature>
<evidence type="ECO:0000313" key="1">
    <source>
        <dbReference type="EMBL" id="EDM10192.1"/>
    </source>
</evidence>
<dbReference type="EMBL" id="CH473955">
    <property type="protein sequence ID" value="EDM10192.1"/>
    <property type="molecule type" value="Genomic_DNA"/>
</dbReference>
<dbReference type="AlphaFoldDB" id="A6I584"/>
<accession>A6I584</accession>
<proteinExistence type="predicted"/>
<name>A6I584_RAT</name>
<protein>
    <submittedName>
        <fullName evidence="1">RCG44450</fullName>
    </submittedName>
</protein>
<sequence length="58" mass="6469">MLGVHFVMSPIGEFDHFLDLSDLKQATYQSVNKQTNKQKTRWFLEDGAVSGVLGGCSH</sequence>
<gene>
    <name evidence="1" type="ORF">rCG_44450</name>
</gene>
<reference evidence="2" key="1">
    <citation type="submission" date="2005-09" db="EMBL/GenBank/DDBJ databases">
        <authorList>
            <person name="Mural R.J."/>
            <person name="Li P.W."/>
            <person name="Adams M.D."/>
            <person name="Amanatides P.G."/>
            <person name="Baden-Tillson H."/>
            <person name="Barnstead M."/>
            <person name="Chin S.H."/>
            <person name="Dew I."/>
            <person name="Evans C.A."/>
            <person name="Ferriera S."/>
            <person name="Flanigan M."/>
            <person name="Fosler C."/>
            <person name="Glodek A."/>
            <person name="Gu Z."/>
            <person name="Holt R.A."/>
            <person name="Jennings D."/>
            <person name="Kraft C.L."/>
            <person name="Lu F."/>
            <person name="Nguyen T."/>
            <person name="Nusskern D.R."/>
            <person name="Pfannkoch C.M."/>
            <person name="Sitter C."/>
            <person name="Sutton G.G."/>
            <person name="Venter J.C."/>
            <person name="Wang Z."/>
            <person name="Woodage T."/>
            <person name="Zheng X.H."/>
            <person name="Zhong F."/>
        </authorList>
    </citation>
    <scope>NUCLEOTIDE SEQUENCE [LARGE SCALE GENOMIC DNA]</scope>
    <source>
        <strain>BN</strain>
        <strain evidence="2">Sprague-Dawley</strain>
    </source>
</reference>